<sequence length="253" mass="29255">MDNDWRQVPIEEREVFNFNDILDCQPHHFLYHALRIGLISFSLQAFQEESTGQTFYHFYFELNEDFTIVDKFNETATVCGLALWMECKEDNGGDLNVRFAIKERPFYFPLVSFEFPLNGAGAGRENNLNLLHIIGALQGKSEELADLLPDEYPSNLLRFRFSPLTRVDDEPRGYRDTLLQWFIRLQKVSYVGWSTVRQTVEDVVLNFQDNEETPTVQAQMFSDIIGHRFTAGGSLDDGFRFVEAVPVPIRHGV</sequence>
<proteinExistence type="predicted"/>
<gene>
    <name evidence="1" type="ORF">FIE12Z_6596</name>
</gene>
<evidence type="ECO:0000313" key="1">
    <source>
        <dbReference type="EMBL" id="RFN49163.1"/>
    </source>
</evidence>
<dbReference type="STRING" id="2594813.A0A395MP37"/>
<evidence type="ECO:0000313" key="2">
    <source>
        <dbReference type="Proteomes" id="UP000265631"/>
    </source>
</evidence>
<protein>
    <submittedName>
        <fullName evidence="1">Uncharacterized protein</fullName>
    </submittedName>
</protein>
<dbReference type="EMBL" id="PXXK01000185">
    <property type="protein sequence ID" value="RFN49163.1"/>
    <property type="molecule type" value="Genomic_DNA"/>
</dbReference>
<comment type="caution">
    <text evidence="1">The sequence shown here is derived from an EMBL/GenBank/DDBJ whole genome shotgun (WGS) entry which is preliminary data.</text>
</comment>
<organism evidence="1 2">
    <name type="scientific">Fusarium flagelliforme</name>
    <dbReference type="NCBI Taxonomy" id="2675880"/>
    <lineage>
        <taxon>Eukaryota</taxon>
        <taxon>Fungi</taxon>
        <taxon>Dikarya</taxon>
        <taxon>Ascomycota</taxon>
        <taxon>Pezizomycotina</taxon>
        <taxon>Sordariomycetes</taxon>
        <taxon>Hypocreomycetidae</taxon>
        <taxon>Hypocreales</taxon>
        <taxon>Nectriaceae</taxon>
        <taxon>Fusarium</taxon>
        <taxon>Fusarium incarnatum-equiseti species complex</taxon>
    </lineage>
</organism>
<keyword evidence="2" id="KW-1185">Reference proteome</keyword>
<name>A0A395MP37_9HYPO</name>
<accession>A0A395MP37</accession>
<dbReference type="AlphaFoldDB" id="A0A395MP37"/>
<reference evidence="1 2" key="1">
    <citation type="journal article" date="2018" name="PLoS Pathog.">
        <title>Evolution of structural diversity of trichothecenes, a family of toxins produced by plant pathogenic and entomopathogenic fungi.</title>
        <authorList>
            <person name="Proctor R.H."/>
            <person name="McCormick S.P."/>
            <person name="Kim H.S."/>
            <person name="Cardoza R.E."/>
            <person name="Stanley A.M."/>
            <person name="Lindo L."/>
            <person name="Kelly A."/>
            <person name="Brown D.W."/>
            <person name="Lee T."/>
            <person name="Vaughan M.M."/>
            <person name="Alexander N.J."/>
            <person name="Busman M."/>
            <person name="Gutierrez S."/>
        </authorList>
    </citation>
    <scope>NUCLEOTIDE SEQUENCE [LARGE SCALE GENOMIC DNA]</scope>
    <source>
        <strain evidence="1 2">NRRL 13405</strain>
    </source>
</reference>
<dbReference type="Proteomes" id="UP000265631">
    <property type="component" value="Unassembled WGS sequence"/>
</dbReference>